<dbReference type="InterPro" id="IPR035906">
    <property type="entry name" value="MetI-like_sf"/>
</dbReference>
<sequence>MEWFIANASFIAGLTVTHLSISVGPIIVGAVLAILLARVIPRRLVNPTRTVLGAIYAIPSLALFVALPALIGTSYIGPTNVVIALTLYVITSMYFSARDAFGQVPLATLTTSRALGMNSRQLFVHVELPLAVPGLIAGLRVASASTISIATIGAVVGVRDLGYLFLDGFQRKIPEEIISGIVAVCVIALALDAGLWLVGRLMTPWRNAKVNRV</sequence>
<dbReference type="GO" id="GO:0055085">
    <property type="term" value="P:transmembrane transport"/>
    <property type="evidence" value="ECO:0007669"/>
    <property type="project" value="InterPro"/>
</dbReference>
<reference evidence="8" key="1">
    <citation type="submission" date="2020-05" db="EMBL/GenBank/DDBJ databases">
        <authorList>
            <person name="Chiriac C."/>
            <person name="Salcher M."/>
            <person name="Ghai R."/>
            <person name="Kavagutti S V."/>
        </authorList>
    </citation>
    <scope>NUCLEOTIDE SEQUENCE</scope>
</reference>
<keyword evidence="2" id="KW-0813">Transport</keyword>
<evidence type="ECO:0000313" key="8">
    <source>
        <dbReference type="EMBL" id="CAB4899930.1"/>
    </source>
</evidence>
<dbReference type="CDD" id="cd06261">
    <property type="entry name" value="TM_PBP2"/>
    <property type="match status" value="1"/>
</dbReference>
<dbReference type="PANTHER" id="PTHR30177:SF4">
    <property type="entry name" value="OSMOPROTECTANT IMPORT PERMEASE PROTEIN OSMW"/>
    <property type="match status" value="1"/>
</dbReference>
<feature type="transmembrane region" description="Helical" evidence="6">
    <location>
        <begin position="52"/>
        <end position="76"/>
    </location>
</feature>
<feature type="transmembrane region" description="Helical" evidence="6">
    <location>
        <begin position="178"/>
        <end position="198"/>
    </location>
</feature>
<dbReference type="Gene3D" id="1.10.3720.10">
    <property type="entry name" value="MetI-like"/>
    <property type="match status" value="1"/>
</dbReference>
<dbReference type="PROSITE" id="PS50928">
    <property type="entry name" value="ABC_TM1"/>
    <property type="match status" value="1"/>
</dbReference>
<dbReference type="SUPFAM" id="SSF161098">
    <property type="entry name" value="MetI-like"/>
    <property type="match status" value="1"/>
</dbReference>
<protein>
    <submittedName>
        <fullName evidence="8">Unannotated protein</fullName>
    </submittedName>
</protein>
<evidence type="ECO:0000256" key="1">
    <source>
        <dbReference type="ARBA" id="ARBA00004141"/>
    </source>
</evidence>
<feature type="domain" description="ABC transmembrane type-1" evidence="7">
    <location>
        <begin position="15"/>
        <end position="199"/>
    </location>
</feature>
<evidence type="ECO:0000256" key="6">
    <source>
        <dbReference type="SAM" id="Phobius"/>
    </source>
</evidence>
<keyword evidence="5 6" id="KW-0472">Membrane</keyword>
<dbReference type="Pfam" id="PF00528">
    <property type="entry name" value="BPD_transp_1"/>
    <property type="match status" value="1"/>
</dbReference>
<dbReference type="InterPro" id="IPR051204">
    <property type="entry name" value="ABC_transp_perm/SBD"/>
</dbReference>
<dbReference type="PANTHER" id="PTHR30177">
    <property type="entry name" value="GLYCINE BETAINE/L-PROLINE TRANSPORT SYSTEM PERMEASE PROTEIN PROW"/>
    <property type="match status" value="1"/>
</dbReference>
<keyword evidence="3 6" id="KW-0812">Transmembrane</keyword>
<feature type="transmembrane region" description="Helical" evidence="6">
    <location>
        <begin position="82"/>
        <end position="101"/>
    </location>
</feature>
<organism evidence="8">
    <name type="scientific">freshwater metagenome</name>
    <dbReference type="NCBI Taxonomy" id="449393"/>
    <lineage>
        <taxon>unclassified sequences</taxon>
        <taxon>metagenomes</taxon>
        <taxon>ecological metagenomes</taxon>
    </lineage>
</organism>
<accession>A0A6J7G5D0</accession>
<keyword evidence="4 6" id="KW-1133">Transmembrane helix</keyword>
<comment type="subcellular location">
    <subcellularLocation>
        <location evidence="1">Membrane</location>
        <topology evidence="1">Multi-pass membrane protein</topology>
    </subcellularLocation>
</comment>
<feature type="transmembrane region" description="Helical" evidence="6">
    <location>
        <begin position="20"/>
        <end position="40"/>
    </location>
</feature>
<evidence type="ECO:0000259" key="7">
    <source>
        <dbReference type="PROSITE" id="PS50928"/>
    </source>
</evidence>
<name>A0A6J7G5D0_9ZZZZ</name>
<evidence type="ECO:0000256" key="4">
    <source>
        <dbReference type="ARBA" id="ARBA00022989"/>
    </source>
</evidence>
<dbReference type="InterPro" id="IPR000515">
    <property type="entry name" value="MetI-like"/>
</dbReference>
<dbReference type="GO" id="GO:0031460">
    <property type="term" value="P:glycine betaine transport"/>
    <property type="evidence" value="ECO:0007669"/>
    <property type="project" value="TreeGrafter"/>
</dbReference>
<evidence type="ECO:0000256" key="3">
    <source>
        <dbReference type="ARBA" id="ARBA00022692"/>
    </source>
</evidence>
<evidence type="ECO:0000256" key="5">
    <source>
        <dbReference type="ARBA" id="ARBA00023136"/>
    </source>
</evidence>
<gene>
    <name evidence="8" type="ORF">UFOPK3516_00884</name>
</gene>
<dbReference type="GO" id="GO:0016020">
    <property type="term" value="C:membrane"/>
    <property type="evidence" value="ECO:0007669"/>
    <property type="project" value="UniProtKB-SubCell"/>
</dbReference>
<dbReference type="AlphaFoldDB" id="A0A6J7G5D0"/>
<evidence type="ECO:0000256" key="2">
    <source>
        <dbReference type="ARBA" id="ARBA00022448"/>
    </source>
</evidence>
<proteinExistence type="predicted"/>
<dbReference type="EMBL" id="CAFBMB010000058">
    <property type="protein sequence ID" value="CAB4899930.1"/>
    <property type="molecule type" value="Genomic_DNA"/>
</dbReference>